<feature type="domain" description="Phosphotransferase system EIIB component type 2/3" evidence="7">
    <location>
        <begin position="13"/>
        <end position="93"/>
    </location>
</feature>
<evidence type="ECO:0000313" key="9">
    <source>
        <dbReference type="Proteomes" id="UP000050509"/>
    </source>
</evidence>
<keyword evidence="5" id="KW-0808">Transferase</keyword>
<evidence type="ECO:0000256" key="1">
    <source>
        <dbReference type="ARBA" id="ARBA00002434"/>
    </source>
</evidence>
<sequence>MATSIPASSVDTIIFACEAGIGSSIMGVNALKKKLKAAGLSVNVIHKPVRAVPASAKVVVAHKGLADFARKQAPNAVVIAFSQFLNDPVFDKIVESLKTGGDLMEAR</sequence>
<dbReference type="AlphaFoldDB" id="A0A0P9D7G4"/>
<comment type="caution">
    <text evidence="8">The sequence shown here is derived from an EMBL/GenBank/DDBJ whole genome shotgun (WGS) entry which is preliminary data.</text>
</comment>
<dbReference type="EMBL" id="LJCR01001019">
    <property type="protein sequence ID" value="KPV51209.1"/>
    <property type="molecule type" value="Genomic_DNA"/>
</dbReference>
<dbReference type="InterPro" id="IPR050893">
    <property type="entry name" value="Sugar_PTS"/>
</dbReference>
<accession>A0A0P9D7G4</accession>
<evidence type="ECO:0000259" key="7">
    <source>
        <dbReference type="Pfam" id="PF02302"/>
    </source>
</evidence>
<evidence type="ECO:0000256" key="2">
    <source>
        <dbReference type="ARBA" id="ARBA00022448"/>
    </source>
</evidence>
<evidence type="ECO:0000256" key="3">
    <source>
        <dbReference type="ARBA" id="ARBA00022553"/>
    </source>
</evidence>
<protein>
    <recommendedName>
        <fullName evidence="7">Phosphotransferase system EIIB component type 2/3 domain-containing protein</fullName>
    </recommendedName>
</protein>
<comment type="function">
    <text evidence="1">The phosphoenolpyruvate-dependent sugar phosphotransferase system (sugar PTS), a major carbohydrate active transport system, catalyzes the phosphorylation of incoming sugar substrates concomitantly with their translocation across the cell membrane. The enzyme II CmtAB PTS system is involved in D-mannitol transport.</text>
</comment>
<reference evidence="8 9" key="1">
    <citation type="submission" date="2015-09" db="EMBL/GenBank/DDBJ databases">
        <title>Draft genome sequence of Kouleothrix aurantiaca JCM 19913.</title>
        <authorList>
            <person name="Hemp J."/>
        </authorList>
    </citation>
    <scope>NUCLEOTIDE SEQUENCE [LARGE SCALE GENOMIC DNA]</scope>
    <source>
        <strain evidence="8 9">COM-B</strain>
    </source>
</reference>
<keyword evidence="3" id="KW-0597">Phosphoprotein</keyword>
<keyword evidence="6" id="KW-0598">Phosphotransferase system</keyword>
<evidence type="ECO:0000256" key="5">
    <source>
        <dbReference type="ARBA" id="ARBA00022679"/>
    </source>
</evidence>
<dbReference type="InterPro" id="IPR036095">
    <property type="entry name" value="PTS_EIIB-like_sf"/>
</dbReference>
<dbReference type="Gene3D" id="3.40.50.2300">
    <property type="match status" value="1"/>
</dbReference>
<evidence type="ECO:0000313" key="8">
    <source>
        <dbReference type="EMBL" id="KPV51209.1"/>
    </source>
</evidence>
<keyword evidence="9" id="KW-1185">Reference proteome</keyword>
<name>A0A0P9D7G4_9CHLR</name>
<keyword evidence="4" id="KW-0762">Sugar transport</keyword>
<proteinExistence type="predicted"/>
<dbReference type="PANTHER" id="PTHR30181">
    <property type="entry name" value="MANNITOL PERMEASE IIC COMPONENT"/>
    <property type="match status" value="1"/>
</dbReference>
<dbReference type="SUPFAM" id="SSF52794">
    <property type="entry name" value="PTS system IIB component-like"/>
    <property type="match status" value="1"/>
</dbReference>
<dbReference type="InterPro" id="IPR003501">
    <property type="entry name" value="PTS_EIIB_2/3"/>
</dbReference>
<dbReference type="Pfam" id="PF02302">
    <property type="entry name" value="PTS_IIB"/>
    <property type="match status" value="1"/>
</dbReference>
<evidence type="ECO:0000256" key="4">
    <source>
        <dbReference type="ARBA" id="ARBA00022597"/>
    </source>
</evidence>
<organism evidence="8 9">
    <name type="scientific">Kouleothrix aurantiaca</name>
    <dbReference type="NCBI Taxonomy" id="186479"/>
    <lineage>
        <taxon>Bacteria</taxon>
        <taxon>Bacillati</taxon>
        <taxon>Chloroflexota</taxon>
        <taxon>Chloroflexia</taxon>
        <taxon>Chloroflexales</taxon>
        <taxon>Roseiflexineae</taxon>
        <taxon>Roseiflexaceae</taxon>
        <taxon>Kouleothrix</taxon>
    </lineage>
</organism>
<dbReference type="Proteomes" id="UP000050509">
    <property type="component" value="Unassembled WGS sequence"/>
</dbReference>
<dbReference type="GO" id="GO:0005886">
    <property type="term" value="C:plasma membrane"/>
    <property type="evidence" value="ECO:0007669"/>
    <property type="project" value="TreeGrafter"/>
</dbReference>
<dbReference type="PANTHER" id="PTHR30181:SF2">
    <property type="entry name" value="PTS SYSTEM MANNITOL-SPECIFIC EIICBA COMPONENT"/>
    <property type="match status" value="1"/>
</dbReference>
<evidence type="ECO:0000256" key="6">
    <source>
        <dbReference type="ARBA" id="ARBA00022683"/>
    </source>
</evidence>
<gene>
    <name evidence="8" type="ORF">SE17_22530</name>
</gene>
<dbReference type="GO" id="GO:0090563">
    <property type="term" value="F:protein-phosphocysteine-sugar phosphotransferase activity"/>
    <property type="evidence" value="ECO:0007669"/>
    <property type="project" value="TreeGrafter"/>
</dbReference>
<dbReference type="GO" id="GO:0008982">
    <property type="term" value="F:protein-N(PI)-phosphohistidine-sugar phosphotransferase activity"/>
    <property type="evidence" value="ECO:0007669"/>
    <property type="project" value="InterPro"/>
</dbReference>
<keyword evidence="2" id="KW-0813">Transport</keyword>
<dbReference type="GO" id="GO:0009401">
    <property type="term" value="P:phosphoenolpyruvate-dependent sugar phosphotransferase system"/>
    <property type="evidence" value="ECO:0007669"/>
    <property type="project" value="UniProtKB-KW"/>
</dbReference>